<dbReference type="eggNOG" id="ENOG502T3NC">
    <property type="taxonomic scope" value="Eukaryota"/>
</dbReference>
<keyword evidence="2" id="KW-0732">Signal</keyword>
<accession>G3AGG5</accession>
<evidence type="ECO:0000256" key="1">
    <source>
        <dbReference type="SAM" id="MobiDB-lite"/>
    </source>
</evidence>
<feature type="signal peptide" evidence="2">
    <location>
        <begin position="1"/>
        <end position="18"/>
    </location>
</feature>
<dbReference type="OMA" id="ESYINMT"/>
<feature type="compositionally biased region" description="Basic and acidic residues" evidence="1">
    <location>
        <begin position="351"/>
        <end position="361"/>
    </location>
</feature>
<keyword evidence="4" id="KW-1185">Reference proteome</keyword>
<dbReference type="GeneID" id="18872487"/>
<dbReference type="EMBL" id="GL996499">
    <property type="protein sequence ID" value="EGW35304.1"/>
    <property type="molecule type" value="Genomic_DNA"/>
</dbReference>
<dbReference type="InParanoid" id="G3AGG5"/>
<dbReference type="KEGG" id="spaa:SPAPADRAFT_58525"/>
<sequence length="399" mass="44302">MRILYIISLVCLLVFGQAQVLEEALWDLSSQVDDYVHSNFGDNEIQAYEQFMDLVEGGTGQLNGLEKRANFEPTIEEALKAFNSSGILWTLLDSLANHPNRVDTVANFTYNFLKGRKITIKAGSLINSLGNVSSIIDVPAILNAVIDSGIVQSLLDGILLDKSFQPKLVNIEYNLIMSQKDTLKYLFQELLQKREVEEDWYIKRADNDGTLVEFFENAAATLFNSPSVGEFARDTLNALNDTGFLVYTVKRFIGNEKYLNMTGALISSVVRANVIHIDFSGINITRLAQQFLKNPTQVLLVVEEFLQGKYNLNIGDSLSKYADAIGANIKALEDKGLFRQLNDYIFEGKDSVSGKDAKSDDQESSDSASTESKSSSGAVKITNFKLCLSLSLIVPWLLL</sequence>
<dbReference type="OrthoDB" id="4022151at2759"/>
<feature type="region of interest" description="Disordered" evidence="1">
    <location>
        <begin position="351"/>
        <end position="373"/>
    </location>
</feature>
<dbReference type="Proteomes" id="UP000000709">
    <property type="component" value="Unassembled WGS sequence"/>
</dbReference>
<proteinExistence type="predicted"/>
<reference evidence="3 4" key="1">
    <citation type="journal article" date="2011" name="Proc. Natl. Acad. Sci. U.S.A.">
        <title>Comparative genomics of xylose-fermenting fungi for enhanced biofuel production.</title>
        <authorList>
            <person name="Wohlbach D.J."/>
            <person name="Kuo A."/>
            <person name="Sato T.K."/>
            <person name="Potts K.M."/>
            <person name="Salamov A.A."/>
            <person name="LaButti K.M."/>
            <person name="Sun H."/>
            <person name="Clum A."/>
            <person name="Pangilinan J.L."/>
            <person name="Lindquist E.A."/>
            <person name="Lucas S."/>
            <person name="Lapidus A."/>
            <person name="Jin M."/>
            <person name="Gunawan C."/>
            <person name="Balan V."/>
            <person name="Dale B.E."/>
            <person name="Jeffries T.W."/>
            <person name="Zinkel R."/>
            <person name="Barry K.W."/>
            <person name="Grigoriev I.V."/>
            <person name="Gasch A.P."/>
        </authorList>
    </citation>
    <scope>NUCLEOTIDE SEQUENCE [LARGE SCALE GENOMIC DNA]</scope>
    <source>
        <strain evidence="4">NRRL Y-27907 / 11-Y1</strain>
    </source>
</reference>
<protein>
    <submittedName>
        <fullName evidence="3">Uncharacterized protein</fullName>
    </submittedName>
</protein>
<feature type="chain" id="PRO_5003442284" evidence="2">
    <location>
        <begin position="19"/>
        <end position="399"/>
    </location>
</feature>
<gene>
    <name evidence="3" type="ORF">SPAPADRAFT_58525</name>
</gene>
<evidence type="ECO:0000256" key="2">
    <source>
        <dbReference type="SAM" id="SignalP"/>
    </source>
</evidence>
<evidence type="ECO:0000313" key="3">
    <source>
        <dbReference type="EMBL" id="EGW35304.1"/>
    </source>
</evidence>
<dbReference type="RefSeq" id="XP_007372716.1">
    <property type="nucleotide sequence ID" value="XM_007372654.1"/>
</dbReference>
<dbReference type="HOGENOM" id="CLU_032732_0_0_1"/>
<name>G3AGG5_SPAPN</name>
<dbReference type="AlphaFoldDB" id="G3AGG5"/>
<evidence type="ECO:0000313" key="4">
    <source>
        <dbReference type="Proteomes" id="UP000000709"/>
    </source>
</evidence>
<organism evidence="4">
    <name type="scientific">Spathaspora passalidarum (strain NRRL Y-27907 / 11-Y1)</name>
    <dbReference type="NCBI Taxonomy" id="619300"/>
    <lineage>
        <taxon>Eukaryota</taxon>
        <taxon>Fungi</taxon>
        <taxon>Dikarya</taxon>
        <taxon>Ascomycota</taxon>
        <taxon>Saccharomycotina</taxon>
        <taxon>Pichiomycetes</taxon>
        <taxon>Debaryomycetaceae</taxon>
        <taxon>Spathaspora</taxon>
    </lineage>
</organism>